<evidence type="ECO:0000256" key="5">
    <source>
        <dbReference type="ARBA" id="ARBA00022801"/>
    </source>
</evidence>
<dbReference type="Pfam" id="PF00078">
    <property type="entry name" value="RVT_1"/>
    <property type="match status" value="1"/>
</dbReference>
<dbReference type="AlphaFoldDB" id="A0AAV8TSM8"/>
<dbReference type="Pfam" id="PF17917">
    <property type="entry name" value="RT_RNaseH"/>
    <property type="match status" value="1"/>
</dbReference>
<dbReference type="Pfam" id="PF08284">
    <property type="entry name" value="RVP_2"/>
    <property type="match status" value="1"/>
</dbReference>
<evidence type="ECO:0000256" key="3">
    <source>
        <dbReference type="ARBA" id="ARBA00022722"/>
    </source>
</evidence>
<feature type="region of interest" description="Disordered" evidence="8">
    <location>
        <begin position="55"/>
        <end position="98"/>
    </location>
</feature>
<evidence type="ECO:0000256" key="1">
    <source>
        <dbReference type="ARBA" id="ARBA00022679"/>
    </source>
</evidence>
<feature type="region of interest" description="Disordered" evidence="8">
    <location>
        <begin position="154"/>
        <end position="199"/>
    </location>
</feature>
<dbReference type="InterPro" id="IPR041373">
    <property type="entry name" value="RT_RNaseH"/>
</dbReference>
<dbReference type="GO" id="GO:0016787">
    <property type="term" value="F:hydrolase activity"/>
    <property type="evidence" value="ECO:0007669"/>
    <property type="project" value="UniProtKB-KW"/>
</dbReference>
<dbReference type="CDD" id="cd01647">
    <property type="entry name" value="RT_LTR"/>
    <property type="match status" value="1"/>
</dbReference>
<keyword evidence="12" id="KW-1185">Reference proteome</keyword>
<dbReference type="PROSITE" id="PS50158">
    <property type="entry name" value="ZF_CCHC"/>
    <property type="match status" value="1"/>
</dbReference>
<dbReference type="InterPro" id="IPR001878">
    <property type="entry name" value="Znf_CCHC"/>
</dbReference>
<evidence type="ECO:0000259" key="10">
    <source>
        <dbReference type="PROSITE" id="PS50878"/>
    </source>
</evidence>
<gene>
    <name evidence="11" type="ORF">K2173_007628</name>
</gene>
<evidence type="ECO:0000256" key="6">
    <source>
        <dbReference type="ARBA" id="ARBA00022918"/>
    </source>
</evidence>
<evidence type="ECO:0000313" key="11">
    <source>
        <dbReference type="EMBL" id="KAJ8769768.1"/>
    </source>
</evidence>
<evidence type="ECO:0008006" key="13">
    <source>
        <dbReference type="Google" id="ProtNLM"/>
    </source>
</evidence>
<dbReference type="InterPro" id="IPR000477">
    <property type="entry name" value="RT_dom"/>
</dbReference>
<dbReference type="GO" id="GO:0008270">
    <property type="term" value="F:zinc ion binding"/>
    <property type="evidence" value="ECO:0007669"/>
    <property type="project" value="UniProtKB-KW"/>
</dbReference>
<reference evidence="11 12" key="1">
    <citation type="submission" date="2021-09" db="EMBL/GenBank/DDBJ databases">
        <title>Genomic insights and catalytic innovation underlie evolution of tropane alkaloids biosynthesis.</title>
        <authorList>
            <person name="Wang Y.-J."/>
            <person name="Tian T."/>
            <person name="Huang J.-P."/>
            <person name="Huang S.-X."/>
        </authorList>
    </citation>
    <scope>NUCLEOTIDE SEQUENCE [LARGE SCALE GENOMIC DNA]</scope>
    <source>
        <strain evidence="11">KIB-2018</strain>
        <tissue evidence="11">Leaf</tissue>
    </source>
</reference>
<evidence type="ECO:0000256" key="7">
    <source>
        <dbReference type="PROSITE-ProRule" id="PRU00047"/>
    </source>
</evidence>
<keyword evidence="6" id="KW-0695">RNA-directed DNA polymerase</keyword>
<keyword evidence="3" id="KW-0540">Nuclease</keyword>
<dbReference type="PROSITE" id="PS50878">
    <property type="entry name" value="RT_POL"/>
    <property type="match status" value="1"/>
</dbReference>
<feature type="domain" description="CCHC-type" evidence="9">
    <location>
        <begin position="128"/>
        <end position="142"/>
    </location>
</feature>
<dbReference type="FunFam" id="3.10.20.370:FF:000001">
    <property type="entry name" value="Retrovirus-related Pol polyprotein from transposon 17.6-like protein"/>
    <property type="match status" value="1"/>
</dbReference>
<comment type="caution">
    <text evidence="11">The sequence shown here is derived from an EMBL/GenBank/DDBJ whole genome shotgun (WGS) entry which is preliminary data.</text>
</comment>
<name>A0AAV8TSM8_9ROSI</name>
<keyword evidence="7" id="KW-0863">Zinc-finger</keyword>
<keyword evidence="7" id="KW-0862">Zinc</keyword>
<protein>
    <recommendedName>
        <fullName evidence="13">Reverse transcriptase</fullName>
    </recommendedName>
</protein>
<evidence type="ECO:0000259" key="9">
    <source>
        <dbReference type="PROSITE" id="PS50158"/>
    </source>
</evidence>
<dbReference type="SUPFAM" id="SSF56672">
    <property type="entry name" value="DNA/RNA polymerases"/>
    <property type="match status" value="1"/>
</dbReference>
<dbReference type="Gene3D" id="3.10.20.370">
    <property type="match status" value="1"/>
</dbReference>
<evidence type="ECO:0000256" key="4">
    <source>
        <dbReference type="ARBA" id="ARBA00022759"/>
    </source>
</evidence>
<dbReference type="Proteomes" id="UP001159364">
    <property type="component" value="Linkage Group LG03"/>
</dbReference>
<evidence type="ECO:0000313" key="12">
    <source>
        <dbReference type="Proteomes" id="UP001159364"/>
    </source>
</evidence>
<keyword evidence="7" id="KW-0479">Metal-binding</keyword>
<evidence type="ECO:0000256" key="8">
    <source>
        <dbReference type="SAM" id="MobiDB-lite"/>
    </source>
</evidence>
<dbReference type="FunFam" id="3.30.70.270:FF:000020">
    <property type="entry name" value="Transposon Tf2-6 polyprotein-like Protein"/>
    <property type="match status" value="1"/>
</dbReference>
<evidence type="ECO:0000256" key="2">
    <source>
        <dbReference type="ARBA" id="ARBA00022695"/>
    </source>
</evidence>
<dbReference type="InterPro" id="IPR043502">
    <property type="entry name" value="DNA/RNA_pol_sf"/>
</dbReference>
<dbReference type="InterPro" id="IPR043128">
    <property type="entry name" value="Rev_trsase/Diguanyl_cyclase"/>
</dbReference>
<dbReference type="CDD" id="cd09274">
    <property type="entry name" value="RNase_HI_RT_Ty3"/>
    <property type="match status" value="1"/>
</dbReference>
<dbReference type="InterPro" id="IPR050951">
    <property type="entry name" value="Retrovirus_Pol_polyprotein"/>
</dbReference>
<sequence>MGYATALIPTEIDKCRRFENGLNMEIRTRLARTDMGTFIELRAAAVRIEQLMREKRVETGQGSRGKRPSEAQSSSGRGYSKRQDITFRTSGRSRQTGFGQRGRFTQIGICEYCEKRHSGECWRLTGACLKCGSMDHQVRDCPVTLGAQSAISGRLGSGSATTVQQSRGGGPGQRGRGRFRGRAGGASMRTEGRGSRPQSQARVYAMTRQEAQDSPDVVAGMDWLTAHKAIMNCYTKEVILESPGQPRAVFRGDSQAVLARMISFMSALRLLRGGCEAYLAHIIDTRDNQSVQDIPVVREFLDVFPEELPGLPPNRETEFLIDLVPAPVLFVKKKDGTLRLCIDYRQLNRVTVKNKYPLPRIDDLLDQLQGAQVFTKLDLRSGYHQLKIAEADVPKSAFRSRYGHFEFLVMPFGLTNAPVAFMDLMNKVFQPYLDRFVIVFIDDILVYSKSREEHAEHLRVILQIMREKQLYAKFSKCEFWLNQVVFLGHIVTGDGIQVDPKKIDTVMNWEAPRNVSEIRSFLGLAGYYRRFVEGFSLISAPLTKLLRKNVAFRWDEECQKSFEELKHRLTTAPVLTIPSGTGGYVVYSDASHKGLGCVLMQHGKVIAYASRQLRPHEINYPVHDLELAAVVFALKIWRHYLYGETFQIFTDHKSLRYLLSQKELNLRKRRWIELLKDYDCTIEYHPGKANVVADALSRKSNLSAAQMQLSRLHNLIHLRALNVDLNLEQDRALIATLKLRSMLHDRIKKVQDKDPDMVKLIEKVKAEHQAPVGKMHSLPIP</sequence>
<keyword evidence="2" id="KW-0548">Nucleotidyltransferase</keyword>
<dbReference type="GO" id="GO:0003964">
    <property type="term" value="F:RNA-directed DNA polymerase activity"/>
    <property type="evidence" value="ECO:0007669"/>
    <property type="project" value="UniProtKB-KW"/>
</dbReference>
<feature type="compositionally biased region" description="Polar residues" evidence="8">
    <location>
        <begin position="86"/>
        <end position="98"/>
    </location>
</feature>
<accession>A0AAV8TSM8</accession>
<organism evidence="11 12">
    <name type="scientific">Erythroxylum novogranatense</name>
    <dbReference type="NCBI Taxonomy" id="1862640"/>
    <lineage>
        <taxon>Eukaryota</taxon>
        <taxon>Viridiplantae</taxon>
        <taxon>Streptophyta</taxon>
        <taxon>Embryophyta</taxon>
        <taxon>Tracheophyta</taxon>
        <taxon>Spermatophyta</taxon>
        <taxon>Magnoliopsida</taxon>
        <taxon>eudicotyledons</taxon>
        <taxon>Gunneridae</taxon>
        <taxon>Pentapetalae</taxon>
        <taxon>rosids</taxon>
        <taxon>fabids</taxon>
        <taxon>Malpighiales</taxon>
        <taxon>Erythroxylaceae</taxon>
        <taxon>Erythroxylum</taxon>
    </lineage>
</organism>
<dbReference type="GO" id="GO:0004519">
    <property type="term" value="F:endonuclease activity"/>
    <property type="evidence" value="ECO:0007669"/>
    <property type="project" value="UniProtKB-KW"/>
</dbReference>
<dbReference type="PANTHER" id="PTHR37984">
    <property type="entry name" value="PROTEIN CBG26694"/>
    <property type="match status" value="1"/>
</dbReference>
<dbReference type="PANTHER" id="PTHR37984:SF5">
    <property type="entry name" value="PROTEIN NYNRIN-LIKE"/>
    <property type="match status" value="1"/>
</dbReference>
<proteinExistence type="predicted"/>
<feature type="domain" description="Reverse transcriptase" evidence="10">
    <location>
        <begin position="312"/>
        <end position="491"/>
    </location>
</feature>
<dbReference type="GO" id="GO:0003676">
    <property type="term" value="F:nucleic acid binding"/>
    <property type="evidence" value="ECO:0007669"/>
    <property type="project" value="InterPro"/>
</dbReference>
<keyword evidence="4" id="KW-0255">Endonuclease</keyword>
<keyword evidence="1" id="KW-0808">Transferase</keyword>
<dbReference type="EMBL" id="JAIWQS010000003">
    <property type="protein sequence ID" value="KAJ8769768.1"/>
    <property type="molecule type" value="Genomic_DNA"/>
</dbReference>
<keyword evidence="5" id="KW-0378">Hydrolase</keyword>
<dbReference type="Gene3D" id="3.30.70.270">
    <property type="match status" value="3"/>
</dbReference>
<dbReference type="SMART" id="SM00343">
    <property type="entry name" value="ZnF_C2HC"/>
    <property type="match status" value="1"/>
</dbReference>